<dbReference type="SUPFAM" id="SSF57850">
    <property type="entry name" value="RING/U-box"/>
    <property type="match status" value="1"/>
</dbReference>
<feature type="domain" description="TRAF-type" evidence="15">
    <location>
        <begin position="391"/>
        <end position="440"/>
    </location>
</feature>
<dbReference type="Gene3D" id="3.10.450.320">
    <property type="entry name" value="Mitochondrial import inner membrane translocase subunit Tim21"/>
    <property type="match status" value="1"/>
</dbReference>
<comment type="similarity">
    <text evidence="2">Belongs to the TIM21 family.</text>
</comment>
<feature type="transmembrane region" description="Helical" evidence="13">
    <location>
        <begin position="103"/>
        <end position="121"/>
    </location>
</feature>
<sequence>MCTHFFLSRPQFLKRLTCCSTQSFRLFCGKATPQIEHYHCLRSNSQVKINQRQCQLINLSKRYFSKQVPKNETKKELDIKRESPYAGLSAAEKVREAGKDASYIAIIVAGIGVIGVVFYTVGKELFSSQSPAGVYSKALKKCQNNDEVLDVLGEPITGHGTSGSRRRKQHVSSQEFMQNGVKHMRVVFKIEGPYRKGTVHVEVFQDESKKYQFKHINSFIMASLELALTLPKEKIEFVVKDDRFICPICECVLRRPMQLPCGHCVCDGCITTLFDSDGYGHCPVIQDSCIETFAESEIHHDYGLRRDILSASVHCPEKENGCPYTAKLEKIESHLSSDCEWRLVNCTFKDKGCDENIRYKDLQDHISTLCLQAPVVCAFCQLPVLRGKMRAHQEDICKEIPLSCPYGCGIQSLKRDRRTQHMKECCNRLIPCRYQTFGCTFKGKIHEHINHEEIFPHKHLEMSGIAKENQRLLNTVNMLTEEIKQVKTFLGIPKNFADIALRQSRSLPTALSTLVEKQQTPIPSCMFVPRTKPQNQRSRHNSSSS</sequence>
<proteinExistence type="inferred from homology"/>
<evidence type="ECO:0000256" key="8">
    <source>
        <dbReference type="ARBA" id="ARBA00022989"/>
    </source>
</evidence>
<dbReference type="AlphaFoldDB" id="A0A8S3TXW2"/>
<dbReference type="SMART" id="SM00184">
    <property type="entry name" value="RING"/>
    <property type="match status" value="1"/>
</dbReference>
<keyword evidence="4 12" id="KW-0479">Metal-binding</keyword>
<dbReference type="InterPro" id="IPR013083">
    <property type="entry name" value="Znf_RING/FYVE/PHD"/>
</dbReference>
<dbReference type="Pfam" id="PF08294">
    <property type="entry name" value="TIM21"/>
    <property type="match status" value="1"/>
</dbReference>
<comment type="caution">
    <text evidence="16">The sequence shown here is derived from an EMBL/GenBank/DDBJ whole genome shotgun (WGS) entry which is preliminary data.</text>
</comment>
<gene>
    <name evidence="16" type="ORF">MEDL_50818</name>
</gene>
<evidence type="ECO:0000256" key="2">
    <source>
        <dbReference type="ARBA" id="ARBA00010867"/>
    </source>
</evidence>
<dbReference type="InterPro" id="IPR038552">
    <property type="entry name" value="Tim21_IMS_sf"/>
</dbReference>
<evidence type="ECO:0000256" key="7">
    <source>
        <dbReference type="ARBA" id="ARBA00022946"/>
    </source>
</evidence>
<evidence type="ECO:0000256" key="13">
    <source>
        <dbReference type="SAM" id="Phobius"/>
    </source>
</evidence>
<evidence type="ECO:0000256" key="4">
    <source>
        <dbReference type="ARBA" id="ARBA00022723"/>
    </source>
</evidence>
<dbReference type="PANTHER" id="PTHR13032:SF6">
    <property type="entry name" value="MITOCHONDRIAL IMPORT INNER MEMBRANE TRANSLOCASE SUBUNIT TIM21"/>
    <property type="match status" value="1"/>
</dbReference>
<dbReference type="InterPro" id="IPR001293">
    <property type="entry name" value="Znf_TRAF"/>
</dbReference>
<evidence type="ECO:0000256" key="1">
    <source>
        <dbReference type="ARBA" id="ARBA00004304"/>
    </source>
</evidence>
<evidence type="ECO:0000256" key="3">
    <source>
        <dbReference type="ARBA" id="ARBA00022692"/>
    </source>
</evidence>
<dbReference type="PROSITE" id="PS50145">
    <property type="entry name" value="ZF_TRAF"/>
    <property type="match status" value="2"/>
</dbReference>
<dbReference type="SUPFAM" id="SSF49599">
    <property type="entry name" value="TRAF domain-like"/>
    <property type="match status" value="1"/>
</dbReference>
<dbReference type="Pfam" id="PF02176">
    <property type="entry name" value="zf-TRAF"/>
    <property type="match status" value="2"/>
</dbReference>
<protein>
    <recommendedName>
        <fullName evidence="11">TIM21-like protein, mitochondrial</fullName>
    </recommendedName>
</protein>
<keyword evidence="8 13" id="KW-1133">Transmembrane helix</keyword>
<keyword evidence="9" id="KW-0496">Mitochondrion</keyword>
<keyword evidence="3 13" id="KW-0812">Transmembrane</keyword>
<dbReference type="EMBL" id="CAJPWZ010002428">
    <property type="protein sequence ID" value="CAG2238402.1"/>
    <property type="molecule type" value="Genomic_DNA"/>
</dbReference>
<keyword evidence="17" id="KW-1185">Reference proteome</keyword>
<evidence type="ECO:0000256" key="5">
    <source>
        <dbReference type="ARBA" id="ARBA00022771"/>
    </source>
</evidence>
<feature type="zinc finger region" description="TRAF-type" evidence="12">
    <location>
        <begin position="333"/>
        <end position="380"/>
    </location>
</feature>
<dbReference type="OrthoDB" id="436405at2759"/>
<dbReference type="GO" id="GO:0008270">
    <property type="term" value="F:zinc ion binding"/>
    <property type="evidence" value="ECO:0007669"/>
    <property type="project" value="UniProtKB-KW"/>
</dbReference>
<dbReference type="GO" id="GO:0030150">
    <property type="term" value="P:protein import into mitochondrial matrix"/>
    <property type="evidence" value="ECO:0007669"/>
    <property type="project" value="InterPro"/>
</dbReference>
<reference evidence="16" key="1">
    <citation type="submission" date="2021-03" db="EMBL/GenBank/DDBJ databases">
        <authorList>
            <person name="Bekaert M."/>
        </authorList>
    </citation>
    <scope>NUCLEOTIDE SEQUENCE</scope>
</reference>
<dbReference type="PANTHER" id="PTHR13032">
    <property type="entry name" value="MITOCHONDRIAL IMPORT INNER MEMBRANE TRANSLOCASE SUBUNIT TIM21"/>
    <property type="match status" value="1"/>
</dbReference>
<keyword evidence="10 13" id="KW-0472">Membrane</keyword>
<feature type="domain" description="TRAF-type" evidence="15">
    <location>
        <begin position="333"/>
        <end position="380"/>
    </location>
</feature>
<name>A0A8S3TXW2_MYTED</name>
<evidence type="ECO:0000256" key="10">
    <source>
        <dbReference type="ARBA" id="ARBA00023136"/>
    </source>
</evidence>
<evidence type="ECO:0000313" key="17">
    <source>
        <dbReference type="Proteomes" id="UP000683360"/>
    </source>
</evidence>
<evidence type="ECO:0000256" key="6">
    <source>
        <dbReference type="ARBA" id="ARBA00022833"/>
    </source>
</evidence>
<dbReference type="InterPro" id="IPR017907">
    <property type="entry name" value="Znf_RING_CS"/>
</dbReference>
<dbReference type="Proteomes" id="UP000683360">
    <property type="component" value="Unassembled WGS sequence"/>
</dbReference>
<keyword evidence="5 12" id="KW-0863">Zinc-finger</keyword>
<evidence type="ECO:0000256" key="9">
    <source>
        <dbReference type="ARBA" id="ARBA00023128"/>
    </source>
</evidence>
<comment type="subcellular location">
    <subcellularLocation>
        <location evidence="1">Mitochondrion membrane</location>
        <topology evidence="1">Single-pass membrane protein</topology>
    </subcellularLocation>
</comment>
<evidence type="ECO:0000259" key="15">
    <source>
        <dbReference type="PROSITE" id="PS50145"/>
    </source>
</evidence>
<dbReference type="Gene3D" id="3.30.40.10">
    <property type="entry name" value="Zinc/RING finger domain, C3HC4 (zinc finger)"/>
    <property type="match status" value="3"/>
</dbReference>
<evidence type="ECO:0000313" key="16">
    <source>
        <dbReference type="EMBL" id="CAG2238402.1"/>
    </source>
</evidence>
<evidence type="ECO:0000256" key="12">
    <source>
        <dbReference type="PROSITE-ProRule" id="PRU00207"/>
    </source>
</evidence>
<organism evidence="16 17">
    <name type="scientific">Mytilus edulis</name>
    <name type="common">Blue mussel</name>
    <dbReference type="NCBI Taxonomy" id="6550"/>
    <lineage>
        <taxon>Eukaryota</taxon>
        <taxon>Metazoa</taxon>
        <taxon>Spiralia</taxon>
        <taxon>Lophotrochozoa</taxon>
        <taxon>Mollusca</taxon>
        <taxon>Bivalvia</taxon>
        <taxon>Autobranchia</taxon>
        <taxon>Pteriomorphia</taxon>
        <taxon>Mytilida</taxon>
        <taxon>Mytiloidea</taxon>
        <taxon>Mytilidae</taxon>
        <taxon>Mytilinae</taxon>
        <taxon>Mytilus</taxon>
    </lineage>
</organism>
<evidence type="ECO:0000256" key="11">
    <source>
        <dbReference type="ARBA" id="ARBA00031620"/>
    </source>
</evidence>
<accession>A0A8S3TXW2</accession>
<feature type="domain" description="RING-type" evidence="14">
    <location>
        <begin position="246"/>
        <end position="286"/>
    </location>
</feature>
<dbReference type="PROSITE" id="PS50089">
    <property type="entry name" value="ZF_RING_2"/>
    <property type="match status" value="1"/>
</dbReference>
<dbReference type="InterPro" id="IPR013261">
    <property type="entry name" value="Tim21"/>
</dbReference>
<keyword evidence="7" id="KW-0809">Transit peptide</keyword>
<dbReference type="InterPro" id="IPR001841">
    <property type="entry name" value="Znf_RING"/>
</dbReference>
<dbReference type="GO" id="GO:0005744">
    <property type="term" value="C:TIM23 mitochondrial import inner membrane translocase complex"/>
    <property type="evidence" value="ECO:0007669"/>
    <property type="project" value="InterPro"/>
</dbReference>
<keyword evidence="6 12" id="KW-0862">Zinc</keyword>
<evidence type="ECO:0000259" key="14">
    <source>
        <dbReference type="PROSITE" id="PS50089"/>
    </source>
</evidence>
<dbReference type="PROSITE" id="PS00518">
    <property type="entry name" value="ZF_RING_1"/>
    <property type="match status" value="1"/>
</dbReference>
<feature type="zinc finger region" description="TRAF-type" evidence="12">
    <location>
        <begin position="391"/>
        <end position="440"/>
    </location>
</feature>